<comment type="caution">
    <text evidence="1">The sequence shown here is derived from an EMBL/GenBank/DDBJ whole genome shotgun (WGS) entry which is preliminary data.</text>
</comment>
<dbReference type="Proteomes" id="UP000323221">
    <property type="component" value="Unassembled WGS sequence"/>
</dbReference>
<gene>
    <name evidence="1" type="ORF">FQ330_00250</name>
</gene>
<proteinExistence type="predicted"/>
<organism evidence="1 2">
    <name type="scientific">Agrococcus sediminis</name>
    <dbReference type="NCBI Taxonomy" id="2599924"/>
    <lineage>
        <taxon>Bacteria</taxon>
        <taxon>Bacillati</taxon>
        <taxon>Actinomycetota</taxon>
        <taxon>Actinomycetes</taxon>
        <taxon>Micrococcales</taxon>
        <taxon>Microbacteriaceae</taxon>
        <taxon>Agrococcus</taxon>
    </lineage>
</organism>
<dbReference type="RefSeq" id="WP_146354255.1">
    <property type="nucleotide sequence ID" value="NZ_VOIR01000001.1"/>
</dbReference>
<dbReference type="EMBL" id="VOIR01000001">
    <property type="protein sequence ID" value="KAA6437962.1"/>
    <property type="molecule type" value="Genomic_DNA"/>
</dbReference>
<name>A0A5M8QUZ6_9MICO</name>
<keyword evidence="2" id="KW-1185">Reference proteome</keyword>
<protein>
    <submittedName>
        <fullName evidence="1">Uncharacterized protein</fullName>
    </submittedName>
</protein>
<sequence length="113" mass="12925">MNDRIRQAGEFLRDTVQQATRQALSDHDDAMLRRGFTSAAGITVRRIQEMLDASKEQMKSTGLTKAEQAQYAQLEELKSGLEADYDRYWQGTGVDWRPLKPIAKGIVRRPEQQ</sequence>
<evidence type="ECO:0000313" key="2">
    <source>
        <dbReference type="Proteomes" id="UP000323221"/>
    </source>
</evidence>
<dbReference type="AlphaFoldDB" id="A0A5M8QUZ6"/>
<accession>A0A5M8QUZ6</accession>
<evidence type="ECO:0000313" key="1">
    <source>
        <dbReference type="EMBL" id="KAA6437962.1"/>
    </source>
</evidence>
<reference evidence="1 2" key="1">
    <citation type="submission" date="2019-08" db="EMBL/GenBank/DDBJ databases">
        <title>Agrococcus lahaulensis sp. nov., isolated from a cold desert of the Indian Himalayas.</title>
        <authorList>
            <person name="Qu J.H."/>
        </authorList>
    </citation>
    <scope>NUCLEOTIDE SEQUENCE [LARGE SCALE GENOMIC DNA]</scope>
    <source>
        <strain evidence="1 2">NS18</strain>
    </source>
</reference>
<dbReference type="OrthoDB" id="5123761at2"/>